<gene>
    <name evidence="1" type="ORF">VV01_12870</name>
</gene>
<keyword evidence="2" id="KW-1185">Reference proteome</keyword>
<sequence length="83" mass="9478">MHTDRRGRRWCVSNRLVARPYDASILVIRSGFREREHLLEQHPETFSVRPELEAHQKVLADVMGGDLDAICAAIDAAVALQRR</sequence>
<organism evidence="1 2">
    <name type="scientific">Luteipulveratus halotolerans</name>
    <dbReference type="NCBI Taxonomy" id="1631356"/>
    <lineage>
        <taxon>Bacteria</taxon>
        <taxon>Bacillati</taxon>
        <taxon>Actinomycetota</taxon>
        <taxon>Actinomycetes</taxon>
        <taxon>Micrococcales</taxon>
        <taxon>Dermacoccaceae</taxon>
        <taxon>Luteipulveratus</taxon>
    </lineage>
</organism>
<evidence type="ECO:0000313" key="1">
    <source>
        <dbReference type="EMBL" id="KNX39445.1"/>
    </source>
</evidence>
<name>A0A0L6CP81_9MICO</name>
<comment type="caution">
    <text evidence="1">The sequence shown here is derived from an EMBL/GenBank/DDBJ whole genome shotgun (WGS) entry which is preliminary data.</text>
</comment>
<evidence type="ECO:0000313" key="2">
    <source>
        <dbReference type="Proteomes" id="UP000037397"/>
    </source>
</evidence>
<proteinExistence type="predicted"/>
<dbReference type="AlphaFoldDB" id="A0A0L6CP81"/>
<dbReference type="EMBL" id="LAIR01000002">
    <property type="protein sequence ID" value="KNX39445.1"/>
    <property type="molecule type" value="Genomic_DNA"/>
</dbReference>
<protein>
    <submittedName>
        <fullName evidence="1">Uncharacterized protein</fullName>
    </submittedName>
</protein>
<dbReference type="Proteomes" id="UP000037397">
    <property type="component" value="Unassembled WGS sequence"/>
</dbReference>
<accession>A0A0L6CP81</accession>
<reference evidence="2" key="1">
    <citation type="submission" date="2015-03" db="EMBL/GenBank/DDBJ databases">
        <title>Luteipulveratus halotolerans sp. nov., a novel actinobacterium (Dermacoccaceae) from Sarawak, Malaysia.</title>
        <authorList>
            <person name="Juboi H."/>
            <person name="Basik A."/>
            <person name="Shamsul S.S."/>
            <person name="Arnold P."/>
            <person name="Schmitt E.K."/>
            <person name="Sanglier J.-J."/>
            <person name="Yeo T."/>
        </authorList>
    </citation>
    <scope>NUCLEOTIDE SEQUENCE [LARGE SCALE GENOMIC DNA]</scope>
    <source>
        <strain evidence="2">C296001</strain>
    </source>
</reference>
<dbReference type="STRING" id="1631356.VV01_12870"/>